<dbReference type="EMBL" id="CAAKNF010000194">
    <property type="protein sequence ID" value="VIO95284.1"/>
    <property type="molecule type" value="Genomic_DNA"/>
</dbReference>
<reference evidence="1" key="1">
    <citation type="submission" date="2019-04" db="EMBL/GenBank/DDBJ databases">
        <authorList>
            <person name="Howe K."/>
            <person name="Paulini M."/>
            <person name="Williams G."/>
        </authorList>
    </citation>
    <scope>NUCLEOTIDE SEQUENCE [LARGE SCALE GENOMIC DNA]</scope>
    <source>
        <strain evidence="1">FR3</strain>
    </source>
</reference>
<dbReference type="CTD" id="66058882"/>
<protein>
    <submittedName>
        <fullName evidence="1">Uncharacterized protein</fullName>
    </submittedName>
</protein>
<name>A0A4E9FG31_BRUMA</name>
<evidence type="ECO:0000313" key="1">
    <source>
        <dbReference type="EMBL" id="VIO95284.1"/>
    </source>
</evidence>
<dbReference type="AlphaFoldDB" id="A0A4E9FG31"/>
<gene>
    <name evidence="1" type="primary">Bm17595</name>
    <name evidence="1" type="ORF">BM_BM17595</name>
</gene>
<sequence length="64" mass="6175">MRRKDSSSSVTPSPKLATNSVEHAGDTVAVAFAAAAAAAAAAFADVTATAFSCAAVTCCVAAVN</sequence>
<dbReference type="KEGG" id="bmy:BM_BM17595"/>
<accession>A0A4E9FG31</accession>
<dbReference type="RefSeq" id="XP_042935577.1">
    <property type="nucleotide sequence ID" value="XM_043079643.1"/>
</dbReference>
<proteinExistence type="predicted"/>
<organism evidence="1">
    <name type="scientific">Brugia malayi</name>
    <name type="common">Filarial nematode worm</name>
    <dbReference type="NCBI Taxonomy" id="6279"/>
    <lineage>
        <taxon>Eukaryota</taxon>
        <taxon>Metazoa</taxon>
        <taxon>Ecdysozoa</taxon>
        <taxon>Nematoda</taxon>
        <taxon>Chromadorea</taxon>
        <taxon>Rhabditida</taxon>
        <taxon>Spirurina</taxon>
        <taxon>Spiruromorpha</taxon>
        <taxon>Filarioidea</taxon>
        <taxon>Onchocercidae</taxon>
        <taxon>Brugia</taxon>
    </lineage>
</organism>
<dbReference type="GeneID" id="66058882"/>